<feature type="signal peptide" evidence="1">
    <location>
        <begin position="1"/>
        <end position="20"/>
    </location>
</feature>
<comment type="caution">
    <text evidence="3">The sequence shown here is derived from an EMBL/GenBank/DDBJ whole genome shotgun (WGS) entry which is preliminary data.</text>
</comment>
<dbReference type="Gene3D" id="3.40.50.2300">
    <property type="match status" value="2"/>
</dbReference>
<proteinExistence type="predicted"/>
<dbReference type="PANTHER" id="PTHR33734">
    <property type="entry name" value="LYSM DOMAIN-CONTAINING GPI-ANCHORED PROTEIN 2"/>
    <property type="match status" value="1"/>
</dbReference>
<dbReference type="Pfam" id="PF01476">
    <property type="entry name" value="LysM"/>
    <property type="match status" value="4"/>
</dbReference>
<dbReference type="GO" id="GO:0008932">
    <property type="term" value="F:lytic endotransglycosylase activity"/>
    <property type="evidence" value="ECO:0007669"/>
    <property type="project" value="TreeGrafter"/>
</dbReference>
<dbReference type="InterPro" id="IPR036779">
    <property type="entry name" value="LysM_dom_sf"/>
</dbReference>
<dbReference type="SUPFAM" id="SSF53822">
    <property type="entry name" value="Periplasmic binding protein-like I"/>
    <property type="match status" value="1"/>
</dbReference>
<feature type="domain" description="LysM" evidence="2">
    <location>
        <begin position="159"/>
        <end position="202"/>
    </location>
</feature>
<dbReference type="OrthoDB" id="2149800at2"/>
<feature type="domain" description="LysM" evidence="2">
    <location>
        <begin position="24"/>
        <end position="67"/>
    </location>
</feature>
<feature type="domain" description="LysM" evidence="2">
    <location>
        <begin position="88"/>
        <end position="132"/>
    </location>
</feature>
<evidence type="ECO:0000313" key="4">
    <source>
        <dbReference type="Proteomes" id="UP000037755"/>
    </source>
</evidence>
<evidence type="ECO:0000256" key="1">
    <source>
        <dbReference type="SAM" id="SignalP"/>
    </source>
</evidence>
<dbReference type="RefSeq" id="WP_054409660.1">
    <property type="nucleotide sequence ID" value="NZ_FOYA01000002.1"/>
</dbReference>
<evidence type="ECO:0000259" key="2">
    <source>
        <dbReference type="PROSITE" id="PS51782"/>
    </source>
</evidence>
<gene>
    <name evidence="3" type="ORF">AM493_19175</name>
</gene>
<evidence type="ECO:0000313" key="3">
    <source>
        <dbReference type="EMBL" id="KOS07940.1"/>
    </source>
</evidence>
<dbReference type="CDD" id="cd00118">
    <property type="entry name" value="LysM"/>
    <property type="match status" value="4"/>
</dbReference>
<sequence>MKYLLTIVLWAAFALTPAWAQEYKKHTVAKGETITAIAQKYKVTPYDIYKLNPDAKNGIKEGGTLLIPGLATKPAKEEKEQPTKVANSIHEVQPKETLYGIAKKYNVSEDDLKKANAEVLKDGLQPGQQLVVPIKGSGVAAQVKIAEKQQAKKNEPSYFFHTVEAGETKYSIAKKYGMTLQLLEELNPEVKETLPLGFKLKLDKNSVIEEAEVSSKPAPEHKTEYVEYEVEAKETFYSIGKATGLTEAEIVALNPDAKDGLKEGMVLKLPAPQGVAATPGSNAPAPRGLVATLKKDNDKKLALLIPFNLARMENDTVKSKMLRNDKFLNMTLDFYAGALVAIDSAKTLGLPLNVVILDANETSKSSDVATLKSRLNGVNAIIGPFYQNNVEAAAGLFPGVPVISPLSKDLKSGATNLYQSIPSADAQRKALLDYLTANGANVVAITDSKKTSARDFIKSNYPKVRLLEGSITADNIKSLLVTGKKNYVLLDTETLTSITGVTRLLIEAQAQYDIQLAVPEFTDKYEHNEVPLERLIKLKTLYAAATNDSQGAQYNQFVRAFRAKNGHNPSSYATRGFDVTFDVITRLFQKDDFGTLQHNVVTDQVANRFNYINGNQNAGIYILQYNEGNIISKVN</sequence>
<dbReference type="InterPro" id="IPR028082">
    <property type="entry name" value="Peripla_BP_I"/>
</dbReference>
<dbReference type="PANTHER" id="PTHR33734:SF22">
    <property type="entry name" value="MEMBRANE-BOUND LYTIC MUREIN TRANSGLYCOSYLASE D"/>
    <property type="match status" value="1"/>
</dbReference>
<dbReference type="Proteomes" id="UP000037755">
    <property type="component" value="Unassembled WGS sequence"/>
</dbReference>
<dbReference type="EMBL" id="LIYD01000005">
    <property type="protein sequence ID" value="KOS07940.1"/>
    <property type="molecule type" value="Genomic_DNA"/>
</dbReference>
<dbReference type="InterPro" id="IPR018392">
    <property type="entry name" value="LysM"/>
</dbReference>
<accession>A0A0M9VJM7</accession>
<dbReference type="AlphaFoldDB" id="A0A0M9VJM7"/>
<dbReference type="Gene3D" id="3.10.350.10">
    <property type="entry name" value="LysM domain"/>
    <property type="match status" value="4"/>
</dbReference>
<keyword evidence="1" id="KW-0732">Signal</keyword>
<dbReference type="PROSITE" id="PS51782">
    <property type="entry name" value="LYSM"/>
    <property type="match status" value="3"/>
</dbReference>
<reference evidence="3 4" key="1">
    <citation type="submission" date="2015-08" db="EMBL/GenBank/DDBJ databases">
        <title>Whole genome sequence of Flavobacterium akiainvivens IK-1T, from decaying Wikstroemia oahuensis, an endemic Hawaiian shrub.</title>
        <authorList>
            <person name="Wan X."/>
            <person name="Hou S."/>
            <person name="Saito J."/>
            <person name="Donachie S."/>
        </authorList>
    </citation>
    <scope>NUCLEOTIDE SEQUENCE [LARGE SCALE GENOMIC DNA]</scope>
    <source>
        <strain evidence="3 4">IK-1</strain>
    </source>
</reference>
<dbReference type="STRING" id="1202724.AM493_19175"/>
<feature type="chain" id="PRO_5005839068" description="LysM domain-containing protein" evidence="1">
    <location>
        <begin position="21"/>
        <end position="635"/>
    </location>
</feature>
<organism evidence="3 4">
    <name type="scientific">Flavobacterium akiainvivens</name>
    <dbReference type="NCBI Taxonomy" id="1202724"/>
    <lineage>
        <taxon>Bacteria</taxon>
        <taxon>Pseudomonadati</taxon>
        <taxon>Bacteroidota</taxon>
        <taxon>Flavobacteriia</taxon>
        <taxon>Flavobacteriales</taxon>
        <taxon>Flavobacteriaceae</taxon>
        <taxon>Flavobacterium</taxon>
    </lineage>
</organism>
<dbReference type="SMART" id="SM00257">
    <property type="entry name" value="LysM"/>
    <property type="match status" value="4"/>
</dbReference>
<dbReference type="PATRIC" id="fig|1202724.3.peg.3975"/>
<name>A0A0M9VJM7_9FLAO</name>
<protein>
    <recommendedName>
        <fullName evidence="2">LysM domain-containing protein</fullName>
    </recommendedName>
</protein>
<keyword evidence="4" id="KW-1185">Reference proteome</keyword>
<dbReference type="SUPFAM" id="SSF54106">
    <property type="entry name" value="LysM domain"/>
    <property type="match status" value="4"/>
</dbReference>